<comment type="caution">
    <text evidence="2">The sequence shown here is derived from an EMBL/GenBank/DDBJ whole genome shotgun (WGS) entry which is preliminary data.</text>
</comment>
<evidence type="ECO:0000313" key="2">
    <source>
        <dbReference type="EMBL" id="MFC3714744.1"/>
    </source>
</evidence>
<evidence type="ECO:0000313" key="3">
    <source>
        <dbReference type="Proteomes" id="UP001595705"/>
    </source>
</evidence>
<dbReference type="RefSeq" id="WP_386742199.1">
    <property type="nucleotide sequence ID" value="NZ_JBHRYA010000001.1"/>
</dbReference>
<dbReference type="EMBL" id="JBHRYA010000001">
    <property type="protein sequence ID" value="MFC3714744.1"/>
    <property type="molecule type" value="Genomic_DNA"/>
</dbReference>
<dbReference type="Proteomes" id="UP001595705">
    <property type="component" value="Unassembled WGS sequence"/>
</dbReference>
<keyword evidence="3" id="KW-1185">Reference proteome</keyword>
<dbReference type="Gene3D" id="3.60.15.10">
    <property type="entry name" value="Ribonuclease Z/Hydroxyacylglutathione hydrolase-like"/>
    <property type="match status" value="1"/>
</dbReference>
<accession>A0ABV7XHI0</accession>
<organism evidence="2 3">
    <name type="scientific">Luteimonas soli</name>
    <dbReference type="NCBI Taxonomy" id="1648966"/>
    <lineage>
        <taxon>Bacteria</taxon>
        <taxon>Pseudomonadati</taxon>
        <taxon>Pseudomonadota</taxon>
        <taxon>Gammaproteobacteria</taxon>
        <taxon>Lysobacterales</taxon>
        <taxon>Lysobacteraceae</taxon>
        <taxon>Luteimonas</taxon>
    </lineage>
</organism>
<dbReference type="InterPro" id="IPR050855">
    <property type="entry name" value="NDM-1-like"/>
</dbReference>
<dbReference type="InterPro" id="IPR036866">
    <property type="entry name" value="RibonucZ/Hydroxyglut_hydro"/>
</dbReference>
<dbReference type="InterPro" id="IPR037482">
    <property type="entry name" value="ST1585_MBL-fold"/>
</dbReference>
<proteinExistence type="predicted"/>
<feature type="domain" description="Metallo-beta-lactamase" evidence="1">
    <location>
        <begin position="20"/>
        <end position="225"/>
    </location>
</feature>
<sequence length="311" mass="33476">MARDAGITTIDTGYGERPRFCAAYLVEHAGRAAFIDCGSNDSVPRLLAALEARGLAREAVDWLVLTHVHLDHAGGAGTLMRELPNARLVVHPRGARHMIDPSKLAAGAAAVYGEAEFARHYGTLLPVPASRVVEAPDGHVVDLAGRPLLCADTPGHARHHIAVWDATSRSWFSGDIFGLAYPELATAQGAFVVPTTSPVQFDPDEMRASVRRLLAEQPLAVYLTHYGRVDEVARLGADLIEQVDAMVALARGCDGGSDRHARLVDALTAFYVERARRHGVVDAAAVVPRLLALDIELNAQGLEVWLDRARS</sequence>
<gene>
    <name evidence="2" type="ORF">ACFONC_01050</name>
</gene>
<evidence type="ECO:0000259" key="1">
    <source>
        <dbReference type="SMART" id="SM00849"/>
    </source>
</evidence>
<dbReference type="SUPFAM" id="SSF56281">
    <property type="entry name" value="Metallo-hydrolase/oxidoreductase"/>
    <property type="match status" value="1"/>
</dbReference>
<dbReference type="CDD" id="cd07726">
    <property type="entry name" value="ST1585-like_MBL-fold"/>
    <property type="match status" value="1"/>
</dbReference>
<name>A0ABV7XHI0_9GAMM</name>
<protein>
    <submittedName>
        <fullName evidence="2">MBL fold metallo-hydrolase</fullName>
    </submittedName>
</protein>
<reference evidence="3" key="1">
    <citation type="journal article" date="2019" name="Int. J. Syst. Evol. Microbiol.">
        <title>The Global Catalogue of Microorganisms (GCM) 10K type strain sequencing project: providing services to taxonomists for standard genome sequencing and annotation.</title>
        <authorList>
            <consortium name="The Broad Institute Genomics Platform"/>
            <consortium name="The Broad Institute Genome Sequencing Center for Infectious Disease"/>
            <person name="Wu L."/>
            <person name="Ma J."/>
        </authorList>
    </citation>
    <scope>NUCLEOTIDE SEQUENCE [LARGE SCALE GENOMIC DNA]</scope>
    <source>
        <strain evidence="3">KCTC 42441</strain>
    </source>
</reference>
<dbReference type="PANTHER" id="PTHR42951:SF22">
    <property type="entry name" value="METALLO BETA-LACTAMASE SUPERFAMILY LIPOPROTEIN"/>
    <property type="match status" value="1"/>
</dbReference>
<dbReference type="PANTHER" id="PTHR42951">
    <property type="entry name" value="METALLO-BETA-LACTAMASE DOMAIN-CONTAINING"/>
    <property type="match status" value="1"/>
</dbReference>
<dbReference type="SMART" id="SM00849">
    <property type="entry name" value="Lactamase_B"/>
    <property type="match status" value="1"/>
</dbReference>
<dbReference type="InterPro" id="IPR001279">
    <property type="entry name" value="Metallo-B-lactamas"/>
</dbReference>
<dbReference type="Pfam" id="PF00753">
    <property type="entry name" value="Lactamase_B"/>
    <property type="match status" value="1"/>
</dbReference>